<dbReference type="GO" id="GO:0005634">
    <property type="term" value="C:nucleus"/>
    <property type="evidence" value="ECO:0007669"/>
    <property type="project" value="TreeGrafter"/>
</dbReference>
<dbReference type="InterPro" id="IPR036864">
    <property type="entry name" value="Zn2-C6_fun-type_DNA-bd_sf"/>
</dbReference>
<dbReference type="SMART" id="SM00066">
    <property type="entry name" value="GAL4"/>
    <property type="match status" value="1"/>
</dbReference>
<dbReference type="AlphaFoldDB" id="A0A1A6A9S0"/>
<sequence length="721" mass="80505">MPAERRSSTGLSGRFDSRAVPKRTYQACAPCRTAKLRCDLGNPDAPHDPPCRRCSRTHRECIFTPIYGREDLSRSFNPPNINEGDAGPSTHAIPRQPEYTSPTSNFTDVYSTAAPTTSPLNAMAIPGANSNSQLGGDASEAFRFARGEALENPADALRILRAAADADDVPSVGSHKKLSEASSTTQDARWERWQPVSKGLLSAEEARTLLRFYEDHMNPCHPIITPELFYPANLGVLLKEPILVAVMIAIAARYHTFSTPPPFGGIYTDSRCKEIRGDLMRWILHRVSFIAMGQNATIGIVEALLILSEWPPEPATLIDTGLLDVPEDGMERSSPCKLYDDVSWALTGMAVRVAQRLDLQDERTYLDPTQPEWVIACLQIDKMSTSWYRTISGIGYLTGDTTFPLPKVHLHHREIFGVVELTHIIGLLQELLYVSPEVTQELIKTARFESTLHRLKPELDSLWQRQAGDLPSYPILDQSEEPFTPDELRQVRWRMDHDYVKLYANSIAMRASQNRLLQRHKHKNRQDRVFQANVIQSSEGSFIIEAVDAAISMVKCGVAMERKGVLKYCPTRVFLRVVFASVFLMKAMSFGAVAPPEQEIVDLQYSLIRSLKNVAVDSDHVASYLSTLLERVFPSIPTEPIRTDPDQNTEGPLLTDQSTLALFGFDTDLTMDFQAQSQDQWTDMTGFGYDPSSIISDIEEMLAASTNNGQSFSTDVSNIFS</sequence>
<dbReference type="VEuPathDB" id="FungiDB:I303_02822"/>
<evidence type="ECO:0000256" key="1">
    <source>
        <dbReference type="SAM" id="MobiDB-lite"/>
    </source>
</evidence>
<feature type="compositionally biased region" description="Polar residues" evidence="1">
    <location>
        <begin position="98"/>
        <end position="112"/>
    </location>
</feature>
<reference evidence="3" key="1">
    <citation type="submission" date="2013-07" db="EMBL/GenBank/DDBJ databases">
        <title>The Genome Sequence of Cryptococcus dejecticola CBS10117.</title>
        <authorList>
            <consortium name="The Broad Institute Genome Sequencing Platform"/>
            <person name="Cuomo C."/>
            <person name="Litvintseva A."/>
            <person name="Chen Y."/>
            <person name="Heitman J."/>
            <person name="Sun S."/>
            <person name="Springer D."/>
            <person name="Dromer F."/>
            <person name="Young S.K."/>
            <person name="Zeng Q."/>
            <person name="Gargeya S."/>
            <person name="Fitzgerald M."/>
            <person name="Abouelleil A."/>
            <person name="Alvarado L."/>
            <person name="Berlin A.M."/>
            <person name="Chapman S.B."/>
            <person name="Dewar J."/>
            <person name="Goldberg J."/>
            <person name="Griggs A."/>
            <person name="Gujja S."/>
            <person name="Hansen M."/>
            <person name="Howarth C."/>
            <person name="Imamovic A."/>
            <person name="Larimer J."/>
            <person name="McCowan C."/>
            <person name="Murphy C."/>
            <person name="Pearson M."/>
            <person name="Priest M."/>
            <person name="Roberts A."/>
            <person name="Saif S."/>
            <person name="Shea T."/>
            <person name="Sykes S."/>
            <person name="Wortman J."/>
            <person name="Nusbaum C."/>
            <person name="Birren B."/>
        </authorList>
    </citation>
    <scope>NUCLEOTIDE SEQUENCE [LARGE SCALE GENOMIC DNA]</scope>
    <source>
        <strain evidence="3">CBS 10117</strain>
    </source>
</reference>
<dbReference type="CDD" id="cd12148">
    <property type="entry name" value="fungal_TF_MHR"/>
    <property type="match status" value="1"/>
</dbReference>
<dbReference type="OrthoDB" id="2595432at2759"/>
<dbReference type="GO" id="GO:0000981">
    <property type="term" value="F:DNA-binding transcription factor activity, RNA polymerase II-specific"/>
    <property type="evidence" value="ECO:0007669"/>
    <property type="project" value="InterPro"/>
</dbReference>
<dbReference type="EMBL" id="KI894029">
    <property type="protein sequence ID" value="OBR86807.1"/>
    <property type="molecule type" value="Genomic_DNA"/>
</dbReference>
<dbReference type="CDD" id="cd00067">
    <property type="entry name" value="GAL4"/>
    <property type="match status" value="1"/>
</dbReference>
<dbReference type="GO" id="GO:0009074">
    <property type="term" value="P:aromatic amino acid family catabolic process"/>
    <property type="evidence" value="ECO:0007669"/>
    <property type="project" value="TreeGrafter"/>
</dbReference>
<dbReference type="Pfam" id="PF00172">
    <property type="entry name" value="Zn_clus"/>
    <property type="match status" value="1"/>
</dbReference>
<dbReference type="GO" id="GO:0008270">
    <property type="term" value="F:zinc ion binding"/>
    <property type="evidence" value="ECO:0007669"/>
    <property type="project" value="InterPro"/>
</dbReference>
<dbReference type="PANTHER" id="PTHR31644:SF2">
    <property type="entry name" value="TRANSCRIPTIONAL ACTIVATOR ARO80-RELATED"/>
    <property type="match status" value="1"/>
</dbReference>
<dbReference type="PROSITE" id="PS00463">
    <property type="entry name" value="ZN2_CY6_FUNGAL_1"/>
    <property type="match status" value="1"/>
</dbReference>
<dbReference type="SUPFAM" id="SSF57701">
    <property type="entry name" value="Zn2/Cys6 DNA-binding domain"/>
    <property type="match status" value="1"/>
</dbReference>
<proteinExistence type="predicted"/>
<dbReference type="Gene3D" id="4.10.240.10">
    <property type="entry name" value="Zn(2)-C6 fungal-type DNA-binding domain"/>
    <property type="match status" value="1"/>
</dbReference>
<evidence type="ECO:0000313" key="3">
    <source>
        <dbReference type="EMBL" id="OBR86807.1"/>
    </source>
</evidence>
<dbReference type="STRING" id="1296121.A0A1A6A9S0"/>
<protein>
    <recommendedName>
        <fullName evidence="2">Zn(2)-C6 fungal-type domain-containing protein</fullName>
    </recommendedName>
</protein>
<dbReference type="PANTHER" id="PTHR31644">
    <property type="entry name" value="TRANSCRIPTIONAL ACTIVATOR ARO80-RELATED"/>
    <property type="match status" value="1"/>
</dbReference>
<evidence type="ECO:0000259" key="2">
    <source>
        <dbReference type="PROSITE" id="PS50048"/>
    </source>
</evidence>
<gene>
    <name evidence="3" type="ORF">I303_02822</name>
</gene>
<accession>A0A1A6A9S0</accession>
<dbReference type="InterPro" id="IPR052780">
    <property type="entry name" value="AAA_Catabolism_Regulators"/>
</dbReference>
<dbReference type="GO" id="GO:0045944">
    <property type="term" value="P:positive regulation of transcription by RNA polymerase II"/>
    <property type="evidence" value="ECO:0007669"/>
    <property type="project" value="TreeGrafter"/>
</dbReference>
<dbReference type="InterPro" id="IPR001138">
    <property type="entry name" value="Zn2Cys6_DnaBD"/>
</dbReference>
<name>A0A1A6A9S0_9TREE</name>
<dbReference type="PROSITE" id="PS50048">
    <property type="entry name" value="ZN2_CY6_FUNGAL_2"/>
    <property type="match status" value="1"/>
</dbReference>
<organism evidence="3">
    <name type="scientific">Kwoniella dejecticola CBS 10117</name>
    <dbReference type="NCBI Taxonomy" id="1296121"/>
    <lineage>
        <taxon>Eukaryota</taxon>
        <taxon>Fungi</taxon>
        <taxon>Dikarya</taxon>
        <taxon>Basidiomycota</taxon>
        <taxon>Agaricomycotina</taxon>
        <taxon>Tremellomycetes</taxon>
        <taxon>Tremellales</taxon>
        <taxon>Cryptococcaceae</taxon>
        <taxon>Kwoniella</taxon>
    </lineage>
</organism>
<feature type="domain" description="Zn(2)-C6 fungal-type" evidence="2">
    <location>
        <begin position="27"/>
        <end position="63"/>
    </location>
</feature>
<feature type="region of interest" description="Disordered" evidence="1">
    <location>
        <begin position="72"/>
        <end position="112"/>
    </location>
</feature>